<dbReference type="Gene3D" id="3.40.50.720">
    <property type="entry name" value="NAD(P)-binding Rossmann-like Domain"/>
    <property type="match status" value="1"/>
</dbReference>
<dbReference type="EMBL" id="CADIKI010000005">
    <property type="protein sequence ID" value="CAB3786857.1"/>
    <property type="molecule type" value="Genomic_DNA"/>
</dbReference>
<evidence type="ECO:0000313" key="2">
    <source>
        <dbReference type="Proteomes" id="UP000494252"/>
    </source>
</evidence>
<organism evidence="1 2">
    <name type="scientific">Paraburkholderia fynbosensis</name>
    <dbReference type="NCBI Taxonomy" id="1200993"/>
    <lineage>
        <taxon>Bacteria</taxon>
        <taxon>Pseudomonadati</taxon>
        <taxon>Pseudomonadota</taxon>
        <taxon>Betaproteobacteria</taxon>
        <taxon>Burkholderiales</taxon>
        <taxon>Burkholderiaceae</taxon>
        <taxon>Paraburkholderia</taxon>
    </lineage>
</organism>
<dbReference type="AlphaFoldDB" id="A0A6J5FU40"/>
<gene>
    <name evidence="1" type="ORF">LMG27177_02091</name>
</gene>
<reference evidence="1 2" key="1">
    <citation type="submission" date="2020-04" db="EMBL/GenBank/DDBJ databases">
        <authorList>
            <person name="De Canck E."/>
        </authorList>
    </citation>
    <scope>NUCLEOTIDE SEQUENCE [LARGE SCALE GENOMIC DNA]</scope>
    <source>
        <strain evidence="1 2">LMG 27177</strain>
    </source>
</reference>
<protein>
    <submittedName>
        <fullName evidence="1">Uncharacterized protein</fullName>
    </submittedName>
</protein>
<dbReference type="SUPFAM" id="SSF51735">
    <property type="entry name" value="NAD(P)-binding Rossmann-fold domains"/>
    <property type="match status" value="1"/>
</dbReference>
<sequence>MVVGDLTHDDDAQRLIEDAVSLAGLVDILINNAGGSGGSKESWANTQPAA</sequence>
<dbReference type="Proteomes" id="UP000494252">
    <property type="component" value="Unassembled WGS sequence"/>
</dbReference>
<name>A0A6J5FU40_9BURK</name>
<dbReference type="InterPro" id="IPR036291">
    <property type="entry name" value="NAD(P)-bd_dom_sf"/>
</dbReference>
<accession>A0A6J5FU40</accession>
<keyword evidence="2" id="KW-1185">Reference proteome</keyword>
<evidence type="ECO:0000313" key="1">
    <source>
        <dbReference type="EMBL" id="CAB3786857.1"/>
    </source>
</evidence>
<proteinExistence type="predicted"/>